<dbReference type="RefSeq" id="WP_004293838.1">
    <property type="nucleotide sequence ID" value="NZ_JAPUAV010000004.1"/>
</dbReference>
<evidence type="ECO:0000313" key="2">
    <source>
        <dbReference type="Proteomes" id="UP001078742"/>
    </source>
</evidence>
<dbReference type="Pfam" id="PF13707">
    <property type="entry name" value="RloB"/>
    <property type="match status" value="1"/>
</dbReference>
<dbReference type="Proteomes" id="UP001078742">
    <property type="component" value="Unassembled WGS sequence"/>
</dbReference>
<sequence>MQQWDDDVMGEREIAEGVKKLPYFKVVADEPMSEQNDGTRDIGELYPFLICGGTNTERYYFMHINDKTNYKFNIKPKYFGNESNYTEAFPKRIKEILSTNNDVKIFCVFDWDTIYGDEAKLKKHEVFEEQFKEEISNGTVTVCPSMPSIEYWFLLHFVDDTKLLKNYGKVASVLAPYLKPCFSNKTKSLKKLLKSEKYLKDVAWVESLCANGKLALAIERAEKNIKVAEAADKLKNQSYSYVYKVFKR</sequence>
<protein>
    <submittedName>
        <fullName evidence="1">RloB family protein</fullName>
    </submittedName>
</protein>
<gene>
    <name evidence="1" type="ORF">O1420_06580</name>
</gene>
<dbReference type="InterPro" id="IPR025591">
    <property type="entry name" value="RloB"/>
</dbReference>
<comment type="caution">
    <text evidence="1">The sequence shown here is derived from an EMBL/GenBank/DDBJ whole genome shotgun (WGS) entry which is preliminary data.</text>
</comment>
<evidence type="ECO:0000313" key="1">
    <source>
        <dbReference type="EMBL" id="MCZ2571058.1"/>
    </source>
</evidence>
<dbReference type="EMBL" id="JAPUAV010000004">
    <property type="protein sequence ID" value="MCZ2571058.1"/>
    <property type="molecule type" value="Genomic_DNA"/>
</dbReference>
<accession>A0A9Q4IQ81</accession>
<organism evidence="1 2">
    <name type="scientific">Bacteroides fragilis</name>
    <dbReference type="NCBI Taxonomy" id="817"/>
    <lineage>
        <taxon>Bacteria</taxon>
        <taxon>Pseudomonadati</taxon>
        <taxon>Bacteroidota</taxon>
        <taxon>Bacteroidia</taxon>
        <taxon>Bacteroidales</taxon>
        <taxon>Bacteroidaceae</taxon>
        <taxon>Bacteroides</taxon>
    </lineage>
</organism>
<dbReference type="AlphaFoldDB" id="A0A9Q4IQ81"/>
<name>A0A9Q4IQ81_BACFG</name>
<reference evidence="1" key="1">
    <citation type="submission" date="2022-12" db="EMBL/GenBank/DDBJ databases">
        <title>Development of a Multilocus Sequence Typing Scheme for Bacteroides fragilis Based on Whole Genome Sequencing Data and Clinical Application.</title>
        <authorList>
            <person name="Nielsen F.D."/>
            <person name="Justesen U.S."/>
        </authorList>
    </citation>
    <scope>NUCLEOTIDE SEQUENCE</scope>
    <source>
        <strain evidence="1">BF_BC_VIB_DK_2012_57</strain>
    </source>
</reference>
<proteinExistence type="predicted"/>